<dbReference type="EMBL" id="JAULSX010000003">
    <property type="protein sequence ID" value="KAK3495309.1"/>
    <property type="molecule type" value="Genomic_DNA"/>
</dbReference>
<evidence type="ECO:0000313" key="3">
    <source>
        <dbReference type="Proteomes" id="UP001285908"/>
    </source>
</evidence>
<reference evidence="2 3" key="1">
    <citation type="journal article" date="2023" name="Mol. Phylogenet. Evol.">
        <title>Genome-scale phylogeny and comparative genomics of the fungal order Sordariales.</title>
        <authorList>
            <person name="Hensen N."/>
            <person name="Bonometti L."/>
            <person name="Westerberg I."/>
            <person name="Brannstrom I.O."/>
            <person name="Guillou S."/>
            <person name="Cros-Aarteil S."/>
            <person name="Calhoun S."/>
            <person name="Haridas S."/>
            <person name="Kuo A."/>
            <person name="Mondo S."/>
            <person name="Pangilinan J."/>
            <person name="Riley R."/>
            <person name="LaButti K."/>
            <person name="Andreopoulos B."/>
            <person name="Lipzen A."/>
            <person name="Chen C."/>
            <person name="Yan M."/>
            <person name="Daum C."/>
            <person name="Ng V."/>
            <person name="Clum A."/>
            <person name="Steindorff A."/>
            <person name="Ohm R.A."/>
            <person name="Martin F."/>
            <person name="Silar P."/>
            <person name="Natvig D.O."/>
            <person name="Lalanne C."/>
            <person name="Gautier V."/>
            <person name="Ament-Velasquez S.L."/>
            <person name="Kruys A."/>
            <person name="Hutchinson M.I."/>
            <person name="Powell A.J."/>
            <person name="Barry K."/>
            <person name="Miller A.N."/>
            <person name="Grigoriev I.V."/>
            <person name="Debuchy R."/>
            <person name="Gladieux P."/>
            <person name="Hiltunen Thoren M."/>
            <person name="Johannesson H."/>
        </authorList>
    </citation>
    <scope>NUCLEOTIDE SEQUENCE [LARGE SCALE GENOMIC DNA]</scope>
    <source>
        <strain evidence="2 3">FGSC 10403</strain>
    </source>
</reference>
<feature type="compositionally biased region" description="Basic residues" evidence="1">
    <location>
        <begin position="101"/>
        <end position="112"/>
    </location>
</feature>
<accession>A0AAJ0IB52</accession>
<dbReference type="GeneID" id="87876471"/>
<evidence type="ECO:0000256" key="1">
    <source>
        <dbReference type="SAM" id="MobiDB-lite"/>
    </source>
</evidence>
<protein>
    <submittedName>
        <fullName evidence="2">Uncharacterized protein</fullName>
    </submittedName>
</protein>
<gene>
    <name evidence="2" type="ORF">B0T23DRAFT_404044</name>
</gene>
<feature type="region of interest" description="Disordered" evidence="1">
    <location>
        <begin position="79"/>
        <end position="112"/>
    </location>
</feature>
<feature type="region of interest" description="Disordered" evidence="1">
    <location>
        <begin position="1"/>
        <end position="36"/>
    </location>
</feature>
<comment type="caution">
    <text evidence="2">The sequence shown here is derived from an EMBL/GenBank/DDBJ whole genome shotgun (WGS) entry which is preliminary data.</text>
</comment>
<sequence>MASDCRFVYPNGSKVSTLPSSPPHPNLGSSESWRERQHQPSLVHKVFVIILTHHGERRACTLAPPCLLPLPAEDVTTIAASNGHDPSQSIGCHRNREPVHGQRRHPRPYIAK</sequence>
<evidence type="ECO:0000313" key="2">
    <source>
        <dbReference type="EMBL" id="KAK3495309.1"/>
    </source>
</evidence>
<dbReference type="RefSeq" id="XP_062694738.1">
    <property type="nucleotide sequence ID" value="XM_062838849.1"/>
</dbReference>
<organism evidence="2 3">
    <name type="scientific">Neurospora hispaniola</name>
    <dbReference type="NCBI Taxonomy" id="588809"/>
    <lineage>
        <taxon>Eukaryota</taxon>
        <taxon>Fungi</taxon>
        <taxon>Dikarya</taxon>
        <taxon>Ascomycota</taxon>
        <taxon>Pezizomycotina</taxon>
        <taxon>Sordariomycetes</taxon>
        <taxon>Sordariomycetidae</taxon>
        <taxon>Sordariales</taxon>
        <taxon>Sordariaceae</taxon>
        <taxon>Neurospora</taxon>
    </lineage>
</organism>
<name>A0AAJ0IB52_9PEZI</name>
<dbReference type="Proteomes" id="UP001285908">
    <property type="component" value="Unassembled WGS sequence"/>
</dbReference>
<keyword evidence="3" id="KW-1185">Reference proteome</keyword>
<dbReference type="AlphaFoldDB" id="A0AAJ0IB52"/>
<feature type="compositionally biased region" description="Polar residues" evidence="1">
    <location>
        <begin position="79"/>
        <end position="90"/>
    </location>
</feature>
<proteinExistence type="predicted"/>